<dbReference type="RefSeq" id="WP_118901106.1">
    <property type="nucleotide sequence ID" value="NZ_CP031513.1"/>
</dbReference>
<dbReference type="InterPro" id="IPR051925">
    <property type="entry name" value="RNA-binding_domain"/>
</dbReference>
<protein>
    <submittedName>
        <fullName evidence="1">Ribosome assembly RNA-binding protein YhbY</fullName>
    </submittedName>
</protein>
<evidence type="ECO:0000313" key="2">
    <source>
        <dbReference type="Proteomes" id="UP000284109"/>
    </source>
</evidence>
<dbReference type="Pfam" id="PF01985">
    <property type="entry name" value="CRS1_YhbY"/>
    <property type="match status" value="1"/>
</dbReference>
<dbReference type="Gene3D" id="3.30.110.60">
    <property type="entry name" value="YhbY-like"/>
    <property type="match status" value="1"/>
</dbReference>
<organism evidence="1 2">
    <name type="scientific">Bombilactobacillus bombi</name>
    <dbReference type="NCBI Taxonomy" id="1303590"/>
    <lineage>
        <taxon>Bacteria</taxon>
        <taxon>Bacillati</taxon>
        <taxon>Bacillota</taxon>
        <taxon>Bacilli</taxon>
        <taxon>Lactobacillales</taxon>
        <taxon>Lactobacillaceae</taxon>
        <taxon>Bombilactobacillus</taxon>
    </lineage>
</organism>
<dbReference type="PANTHER" id="PTHR40065">
    <property type="entry name" value="RNA-BINDING PROTEIN YHBY"/>
    <property type="match status" value="1"/>
</dbReference>
<dbReference type="AlphaFoldDB" id="A0A347SQI3"/>
<sequence length="105" mass="11976">MITAKQRQFLRGRAQTIAPMFQVGKNGITSSVLRQIQTQINTQELLKISILSNSTITADELIDQVRQFDSKIQYVQDIGHTVILYKRAPQIAKRHLSLEVDQIAR</sequence>
<dbReference type="EMBL" id="QOCR01000004">
    <property type="protein sequence ID" value="RHW49590.1"/>
    <property type="molecule type" value="Genomic_DNA"/>
</dbReference>
<proteinExistence type="predicted"/>
<reference evidence="1 2" key="1">
    <citation type="submission" date="2018-07" db="EMBL/GenBank/DDBJ databases">
        <title>Genome sequences of six Lactobacillus spp. isolated from bumble bee guts.</title>
        <authorList>
            <person name="Motta E.V.S."/>
            <person name="Moran N.A."/>
        </authorList>
    </citation>
    <scope>NUCLEOTIDE SEQUENCE [LARGE SCALE GENOMIC DNA]</scope>
    <source>
        <strain evidence="1 2">BI-1.1</strain>
    </source>
</reference>
<dbReference type="PROSITE" id="PS51295">
    <property type="entry name" value="CRM"/>
    <property type="match status" value="1"/>
</dbReference>
<gene>
    <name evidence="1" type="ORF">DS831_05330</name>
</gene>
<accession>A0A347SQI3</accession>
<dbReference type="InterPro" id="IPR001890">
    <property type="entry name" value="RNA-binding_CRM"/>
</dbReference>
<evidence type="ECO:0000313" key="1">
    <source>
        <dbReference type="EMBL" id="RHW49590.1"/>
    </source>
</evidence>
<dbReference type="KEGG" id="lbm:DS830_01900"/>
<dbReference type="InterPro" id="IPR035920">
    <property type="entry name" value="YhbY-like_sf"/>
</dbReference>
<dbReference type="PANTHER" id="PTHR40065:SF3">
    <property type="entry name" value="RNA-BINDING PROTEIN YHBY"/>
    <property type="match status" value="1"/>
</dbReference>
<dbReference type="SUPFAM" id="SSF75471">
    <property type="entry name" value="YhbY-like"/>
    <property type="match status" value="1"/>
</dbReference>
<name>A0A347SQI3_9LACO</name>
<dbReference type="GO" id="GO:0003723">
    <property type="term" value="F:RNA binding"/>
    <property type="evidence" value="ECO:0007669"/>
    <property type="project" value="UniProtKB-UniRule"/>
</dbReference>
<dbReference type="SMART" id="SM01103">
    <property type="entry name" value="CRS1_YhbY"/>
    <property type="match status" value="1"/>
</dbReference>
<dbReference type="Proteomes" id="UP000284109">
    <property type="component" value="Unassembled WGS sequence"/>
</dbReference>
<keyword evidence="2" id="KW-1185">Reference proteome</keyword>
<comment type="caution">
    <text evidence="1">The sequence shown here is derived from an EMBL/GenBank/DDBJ whole genome shotgun (WGS) entry which is preliminary data.</text>
</comment>
<dbReference type="OrthoDB" id="9797519at2"/>